<dbReference type="AlphaFoldDB" id="Q6UUJ3"/>
<feature type="compositionally biased region" description="Low complexity" evidence="1">
    <location>
        <begin position="157"/>
        <end position="171"/>
    </location>
</feature>
<proteinExistence type="predicted"/>
<name>Q6UUJ3_ORYSJ</name>
<sequence length="320" mass="34508">MAAAASLEEEREKDRARRARMVWRGKGMTSSSIYRSRRIKSTGTLAYPKASFRPALELSRSARPRVFHQHAFGMPGNIVTITPDKLTPDQQKDFDAMMQQARNQFLNSFMQTRKGTVVQKYIVKVVADVPGTGSSKDGEGKQAPDGSAQPSNKGAADGSQGNQGDSSQGVQGVQGDGAHGVQGEGPNQDGNTAQLQFNNFQHQVDYAVHHALINQSGILVNTLSNIVKTMVDGSMAEYQATGPVYLPGGMFPNYRPLITDNQPVVQSISLNAPSAQPTAQVLVPTLAAPPLAPGQLVNPRLLVREQPQHSGQNVNRLTQE</sequence>
<dbReference type="EMBL" id="AY360386">
    <property type="protein sequence ID" value="AAQ56361.1"/>
    <property type="molecule type" value="Genomic_DNA"/>
</dbReference>
<feature type="region of interest" description="Disordered" evidence="1">
    <location>
        <begin position="129"/>
        <end position="193"/>
    </location>
</feature>
<accession>Q6UUJ3</accession>
<evidence type="ECO:0000313" key="3">
    <source>
        <dbReference type="EMBL" id="AAQ56361.1"/>
    </source>
</evidence>
<protein>
    <submittedName>
        <fullName evidence="3">Uncharacterized protein</fullName>
    </submittedName>
</protein>
<evidence type="ECO:0000313" key="2">
    <source>
        <dbReference type="EMBL" id="AAQ56327.1"/>
    </source>
</evidence>
<organism evidence="3">
    <name type="scientific">Oryza sativa subsp. japonica</name>
    <name type="common">Rice</name>
    <dbReference type="NCBI Taxonomy" id="39947"/>
    <lineage>
        <taxon>Eukaryota</taxon>
        <taxon>Viridiplantae</taxon>
        <taxon>Streptophyta</taxon>
        <taxon>Embryophyta</taxon>
        <taxon>Tracheophyta</taxon>
        <taxon>Spermatophyta</taxon>
        <taxon>Magnoliopsida</taxon>
        <taxon>Liliopsida</taxon>
        <taxon>Poales</taxon>
        <taxon>Poaceae</taxon>
        <taxon>BOP clade</taxon>
        <taxon>Oryzoideae</taxon>
        <taxon>Oryzeae</taxon>
        <taxon>Oryzinae</taxon>
        <taxon>Oryza</taxon>
        <taxon>Oryza sativa</taxon>
    </lineage>
</organism>
<reference evidence="3" key="1">
    <citation type="journal article" date="2004" name="Nat. Genet.">
        <title>Sequencing of a rice centromere uncovers active genes.</title>
        <authorList>
            <person name="Nagaki K."/>
            <person name="Cheng Z."/>
            <person name="Ouyang S."/>
            <person name="Talbert P.B."/>
            <person name="Kim M."/>
            <person name="Jones K.M."/>
            <person name="Henikoff S."/>
            <person name="Buell C.R."/>
            <person name="Jiang J."/>
        </authorList>
    </citation>
    <scope>NUCLEOTIDE SEQUENCE</scope>
</reference>
<gene>
    <name evidence="3" type="ORF">OSJNBa0017M13.29</name>
    <name evidence="2" type="ORF">OSJNBa0095C12.3</name>
</gene>
<feature type="compositionally biased region" description="Gly residues" evidence="1">
    <location>
        <begin position="172"/>
        <end position="183"/>
    </location>
</feature>
<dbReference type="EMBL" id="AY360385">
    <property type="protein sequence ID" value="AAQ56327.1"/>
    <property type="molecule type" value="Genomic_DNA"/>
</dbReference>
<evidence type="ECO:0000256" key="1">
    <source>
        <dbReference type="SAM" id="MobiDB-lite"/>
    </source>
</evidence>